<evidence type="ECO:0000313" key="4">
    <source>
        <dbReference type="Proteomes" id="UP000676246"/>
    </source>
</evidence>
<gene>
    <name evidence="3" type="ORF">KAK03_11765</name>
</gene>
<dbReference type="Proteomes" id="UP000676246">
    <property type="component" value="Unassembled WGS sequence"/>
</dbReference>
<dbReference type="Gene3D" id="1.10.287.1080">
    <property type="entry name" value="MazG-like"/>
    <property type="match status" value="1"/>
</dbReference>
<dbReference type="InterPro" id="IPR041494">
    <property type="entry name" value="PIN7"/>
</dbReference>
<feature type="compositionally biased region" description="Low complexity" evidence="1">
    <location>
        <begin position="251"/>
        <end position="302"/>
    </location>
</feature>
<dbReference type="InterPro" id="IPR025984">
    <property type="entry name" value="DCTPP"/>
</dbReference>
<feature type="compositionally biased region" description="Pro residues" evidence="1">
    <location>
        <begin position="303"/>
        <end position="323"/>
    </location>
</feature>
<dbReference type="PANTHER" id="PTHR46523:SF1">
    <property type="entry name" value="DCTP PYROPHOSPHATASE 1"/>
    <property type="match status" value="1"/>
</dbReference>
<dbReference type="InterPro" id="IPR052555">
    <property type="entry name" value="dCTP_Pyrophosphatase"/>
</dbReference>
<feature type="compositionally biased region" description="Pro residues" evidence="1">
    <location>
        <begin position="356"/>
        <end position="365"/>
    </location>
</feature>
<dbReference type="AlphaFoldDB" id="A0A940Y6R4"/>
<dbReference type="Pfam" id="PF12643">
    <property type="entry name" value="MazG-like"/>
    <property type="match status" value="1"/>
</dbReference>
<dbReference type="GO" id="GO:0009143">
    <property type="term" value="P:nucleoside triphosphate catabolic process"/>
    <property type="evidence" value="ECO:0007669"/>
    <property type="project" value="InterPro"/>
</dbReference>
<accession>A0A940Y6R4</accession>
<evidence type="ECO:0000256" key="1">
    <source>
        <dbReference type="SAM" id="MobiDB-lite"/>
    </source>
</evidence>
<dbReference type="SUPFAM" id="SSF101386">
    <property type="entry name" value="all-alpha NTP pyrophosphatases"/>
    <property type="match status" value="1"/>
</dbReference>
<protein>
    <submittedName>
        <fullName evidence="3">Nucleotide pyrophosphohydrolase</fullName>
    </submittedName>
</protein>
<keyword evidence="4" id="KW-1185">Reference proteome</keyword>
<dbReference type="EMBL" id="JAGQDD010000007">
    <property type="protein sequence ID" value="MBQ0931164.1"/>
    <property type="molecule type" value="Genomic_DNA"/>
</dbReference>
<dbReference type="PANTHER" id="PTHR46523">
    <property type="entry name" value="DCTP PYROPHOSPHATASE 1"/>
    <property type="match status" value="1"/>
</dbReference>
<reference evidence="3 4" key="1">
    <citation type="submission" date="2021-04" db="EMBL/GenBank/DDBJ databases">
        <title>The genome sequence of Ideonella sp. 3Y2.</title>
        <authorList>
            <person name="Liu Y."/>
        </authorList>
    </citation>
    <scope>NUCLEOTIDE SEQUENCE [LARGE SCALE GENOMIC DNA]</scope>
    <source>
        <strain evidence="3 4">3Y2</strain>
    </source>
</reference>
<feature type="compositionally biased region" description="Low complexity" evidence="1">
    <location>
        <begin position="366"/>
        <end position="405"/>
    </location>
</feature>
<dbReference type="CDD" id="cd11537">
    <property type="entry name" value="NTP-PPase_RS21-C6_like"/>
    <property type="match status" value="1"/>
</dbReference>
<feature type="compositionally biased region" description="Low complexity" evidence="1">
    <location>
        <begin position="324"/>
        <end position="337"/>
    </location>
</feature>
<name>A0A940Y6R4_9BURK</name>
<dbReference type="GO" id="GO:0047429">
    <property type="term" value="F:nucleoside triphosphate diphosphatase activity"/>
    <property type="evidence" value="ECO:0007669"/>
    <property type="project" value="InterPro"/>
</dbReference>
<proteinExistence type="predicted"/>
<feature type="domain" description="PIN-like" evidence="2">
    <location>
        <begin position="123"/>
        <end position="221"/>
    </location>
</feature>
<sequence>MNLGELQAELRHFAAERDWQPFHTPKNLAMALMVEAAELAEIFQWQTPEQSRGVPEQAELRQRVGEELADVLLYLLQLADHCQVDLPLAVRDKLAKNAQKYPAKQRIARTLAPQVAAAGAHVLLDFENVQPTDAELRELVPQASQVWVFHGPHQRQVAKRFASFGQHATAVPISKTGKNALDFHLSFYMGYIASRNPEAPMIVVANDKGYEPMLEHAQAMGFVVRRQPFPPITAPAGQPAAKKTAARKRPAGQASAKSSTARKTTAKTTSATKTPTAAPAAPAVAPQARTQAARPTRAAPQVAPAPAPTPAPSPAPLAQPAPAPAKRSAAKPAAPAKAPKKTPAPKPQRAQAAPAKPEPAKPAPAKPTAAKPAPARKAATPRRTNAAAAAPVAPAASPRQAKAPAAQPPAAPRVAVSAQDLQRITDQLLKTGDKRPTRMGRLRGLLKSLLSAQTGDAVIEVAINALVAAGTVAVGPDNAVRYPRFEAGAAANR</sequence>
<organism evidence="3 4">
    <name type="scientific">Ideonella alba</name>
    <dbReference type="NCBI Taxonomy" id="2824118"/>
    <lineage>
        <taxon>Bacteria</taxon>
        <taxon>Pseudomonadati</taxon>
        <taxon>Pseudomonadota</taxon>
        <taxon>Betaproteobacteria</taxon>
        <taxon>Burkholderiales</taxon>
        <taxon>Sphaerotilaceae</taxon>
        <taxon>Ideonella</taxon>
    </lineage>
</organism>
<evidence type="ECO:0000259" key="2">
    <source>
        <dbReference type="Pfam" id="PF18475"/>
    </source>
</evidence>
<feature type="region of interest" description="Disordered" evidence="1">
    <location>
        <begin position="230"/>
        <end position="418"/>
    </location>
</feature>
<dbReference type="Pfam" id="PF18475">
    <property type="entry name" value="PIN7"/>
    <property type="match status" value="1"/>
</dbReference>
<evidence type="ECO:0000313" key="3">
    <source>
        <dbReference type="EMBL" id="MBQ0931164.1"/>
    </source>
</evidence>
<comment type="caution">
    <text evidence="3">The sequence shown here is derived from an EMBL/GenBank/DDBJ whole genome shotgun (WGS) entry which is preliminary data.</text>
</comment>